<dbReference type="EMBL" id="GBXM01081641">
    <property type="protein sequence ID" value="JAH26936.1"/>
    <property type="molecule type" value="Transcribed_RNA"/>
</dbReference>
<name>A0A0E9RCR9_ANGAN</name>
<accession>A0A0E9RCR9</accession>
<organism evidence="1">
    <name type="scientific">Anguilla anguilla</name>
    <name type="common">European freshwater eel</name>
    <name type="synonym">Muraena anguilla</name>
    <dbReference type="NCBI Taxonomy" id="7936"/>
    <lineage>
        <taxon>Eukaryota</taxon>
        <taxon>Metazoa</taxon>
        <taxon>Chordata</taxon>
        <taxon>Craniata</taxon>
        <taxon>Vertebrata</taxon>
        <taxon>Euteleostomi</taxon>
        <taxon>Actinopterygii</taxon>
        <taxon>Neopterygii</taxon>
        <taxon>Teleostei</taxon>
        <taxon>Anguilliformes</taxon>
        <taxon>Anguillidae</taxon>
        <taxon>Anguilla</taxon>
    </lineage>
</organism>
<proteinExistence type="predicted"/>
<dbReference type="AlphaFoldDB" id="A0A0E9RCR9"/>
<sequence length="43" mass="5092">MPAVRHVHSLTGWARQRLGWTIANPTYPSHHPCCKYIFTYRTH</sequence>
<protein>
    <submittedName>
        <fullName evidence="1">Uncharacterized protein</fullName>
    </submittedName>
</protein>
<reference evidence="1" key="1">
    <citation type="submission" date="2014-11" db="EMBL/GenBank/DDBJ databases">
        <authorList>
            <person name="Amaro Gonzalez C."/>
        </authorList>
    </citation>
    <scope>NUCLEOTIDE SEQUENCE</scope>
</reference>
<evidence type="ECO:0000313" key="1">
    <source>
        <dbReference type="EMBL" id="JAH26936.1"/>
    </source>
</evidence>
<reference evidence="1" key="2">
    <citation type="journal article" date="2015" name="Fish Shellfish Immunol.">
        <title>Early steps in the European eel (Anguilla anguilla)-Vibrio vulnificus interaction in the gills: Role of the RtxA13 toxin.</title>
        <authorList>
            <person name="Callol A."/>
            <person name="Pajuelo D."/>
            <person name="Ebbesson L."/>
            <person name="Teles M."/>
            <person name="MacKenzie S."/>
            <person name="Amaro C."/>
        </authorList>
    </citation>
    <scope>NUCLEOTIDE SEQUENCE</scope>
</reference>